<dbReference type="PANTHER" id="PTHR44520">
    <property type="entry name" value="RESPONSE REGULATOR RCP1-RELATED"/>
    <property type="match status" value="1"/>
</dbReference>
<keyword evidence="4" id="KW-1185">Reference proteome</keyword>
<dbReference type="Pfam" id="PF00072">
    <property type="entry name" value="Response_reg"/>
    <property type="match status" value="1"/>
</dbReference>
<gene>
    <name evidence="3" type="primary">rcp1_3</name>
    <name evidence="3" type="ORF">DYBT9623_01560</name>
</gene>
<dbReference type="InterPro" id="IPR052893">
    <property type="entry name" value="TCS_response_regulator"/>
</dbReference>
<dbReference type="RefSeq" id="WP_215232951.1">
    <property type="nucleotide sequence ID" value="NZ_CAJRAU010000002.1"/>
</dbReference>
<dbReference type="InterPro" id="IPR011006">
    <property type="entry name" value="CheY-like_superfamily"/>
</dbReference>
<dbReference type="CDD" id="cd17557">
    <property type="entry name" value="REC_Rcp-like"/>
    <property type="match status" value="1"/>
</dbReference>
<reference evidence="3 4" key="1">
    <citation type="submission" date="2021-04" db="EMBL/GenBank/DDBJ databases">
        <authorList>
            <person name="Rodrigo-Torres L."/>
            <person name="Arahal R. D."/>
            <person name="Lucena T."/>
        </authorList>
    </citation>
    <scope>NUCLEOTIDE SEQUENCE [LARGE SCALE GENOMIC DNA]</scope>
    <source>
        <strain evidence="3 4">CECT 9623</strain>
    </source>
</reference>
<dbReference type="SMART" id="SM00448">
    <property type="entry name" value="REC"/>
    <property type="match status" value="1"/>
</dbReference>
<dbReference type="PANTHER" id="PTHR44520:SF2">
    <property type="entry name" value="RESPONSE REGULATOR RCP1"/>
    <property type="match status" value="1"/>
</dbReference>
<dbReference type="EMBL" id="CAJRAU010000002">
    <property type="protein sequence ID" value="CAG5068828.1"/>
    <property type="molecule type" value="Genomic_DNA"/>
</dbReference>
<comment type="caution">
    <text evidence="3">The sequence shown here is derived from an EMBL/GenBank/DDBJ whole genome shotgun (WGS) entry which is preliminary data.</text>
</comment>
<protein>
    <submittedName>
        <fullName evidence="3">Response regulator rcp1</fullName>
    </submittedName>
</protein>
<feature type="modified residue" description="4-aspartylphosphate" evidence="1">
    <location>
        <position position="64"/>
    </location>
</feature>
<accession>A0ABN7R6L7</accession>
<sequence>MEKKEIYLVDDSADHRLLIRTIFNEFLPNYRVRFFQGAAELYQFMVLQSAPEFSGSRPGLIILDLKMPNIDGSDLLRLIRKTPDNFVTKWSTLPIIILTSSSSDEDIQKCYAAGANSFIVKPVEFEELRFLIETICHYWMDYNTLPVPTRKENSI</sequence>
<evidence type="ECO:0000313" key="4">
    <source>
        <dbReference type="Proteomes" id="UP000679725"/>
    </source>
</evidence>
<evidence type="ECO:0000256" key="1">
    <source>
        <dbReference type="PROSITE-ProRule" id="PRU00169"/>
    </source>
</evidence>
<name>A0ABN7R6L7_9BACT</name>
<dbReference type="Proteomes" id="UP000679725">
    <property type="component" value="Unassembled WGS sequence"/>
</dbReference>
<keyword evidence="1" id="KW-0597">Phosphoprotein</keyword>
<dbReference type="InterPro" id="IPR001789">
    <property type="entry name" value="Sig_transdc_resp-reg_receiver"/>
</dbReference>
<proteinExistence type="predicted"/>
<dbReference type="Gene3D" id="3.40.50.2300">
    <property type="match status" value="1"/>
</dbReference>
<organism evidence="3 4">
    <name type="scientific">Dyadobacter linearis</name>
    <dbReference type="NCBI Taxonomy" id="2823330"/>
    <lineage>
        <taxon>Bacteria</taxon>
        <taxon>Pseudomonadati</taxon>
        <taxon>Bacteroidota</taxon>
        <taxon>Cytophagia</taxon>
        <taxon>Cytophagales</taxon>
        <taxon>Spirosomataceae</taxon>
        <taxon>Dyadobacter</taxon>
    </lineage>
</organism>
<feature type="domain" description="Response regulatory" evidence="2">
    <location>
        <begin position="5"/>
        <end position="136"/>
    </location>
</feature>
<evidence type="ECO:0000259" key="2">
    <source>
        <dbReference type="PROSITE" id="PS50110"/>
    </source>
</evidence>
<evidence type="ECO:0000313" key="3">
    <source>
        <dbReference type="EMBL" id="CAG5068828.1"/>
    </source>
</evidence>
<dbReference type="PROSITE" id="PS50110">
    <property type="entry name" value="RESPONSE_REGULATORY"/>
    <property type="match status" value="1"/>
</dbReference>
<dbReference type="SUPFAM" id="SSF52172">
    <property type="entry name" value="CheY-like"/>
    <property type="match status" value="1"/>
</dbReference>